<proteinExistence type="predicted"/>
<accession>A0ABV3XPW2</accession>
<reference evidence="1 2" key="1">
    <citation type="submission" date="2024-06" db="EMBL/GenBank/DDBJ databases">
        <title>Genome of Rhodovulum iodosum, a marine photoferrotroph.</title>
        <authorList>
            <person name="Bianchini G."/>
            <person name="Nikeleit V."/>
            <person name="Kappler A."/>
            <person name="Bryce C."/>
            <person name="Sanchez-Baracaldo P."/>
        </authorList>
    </citation>
    <scope>NUCLEOTIDE SEQUENCE [LARGE SCALE GENOMIC DNA]</scope>
    <source>
        <strain evidence="1 2">UT/N1</strain>
    </source>
</reference>
<name>A0ABV3XPW2_9RHOB</name>
<evidence type="ECO:0000313" key="1">
    <source>
        <dbReference type="EMBL" id="MEX5727133.1"/>
    </source>
</evidence>
<dbReference type="Proteomes" id="UP001560019">
    <property type="component" value="Unassembled WGS sequence"/>
</dbReference>
<dbReference type="EMBL" id="JBEHHI010000001">
    <property type="protein sequence ID" value="MEX5727133.1"/>
    <property type="molecule type" value="Genomic_DNA"/>
</dbReference>
<sequence>MNDTERLRQKLTQLKSAEDEPAGDLSEGLARLAPILAEIDDTVLPRELVFANDRGERVGLVVSGRRLLRVSQIHPRSLATQFGALAGRSLSEEATHEFGLLKRLLTALLDEVETLEISAGRPEPGTAADIGCTTDTLMRLFGADETAELDDESSAVAPPALDGPLAEVAAIALAGLVWQGEEMIDRRGSPETLELLDRVAETDALAAAVPPTQATRCIVLRLPSPAGRALAQVTLRGHRGLFLLRSADAFRVMRLIRPALLRAG</sequence>
<organism evidence="1 2">
    <name type="scientific">Rhodovulum iodosum</name>
    <dbReference type="NCBI Taxonomy" id="68291"/>
    <lineage>
        <taxon>Bacteria</taxon>
        <taxon>Pseudomonadati</taxon>
        <taxon>Pseudomonadota</taxon>
        <taxon>Alphaproteobacteria</taxon>
        <taxon>Rhodobacterales</taxon>
        <taxon>Paracoccaceae</taxon>
        <taxon>Rhodovulum</taxon>
    </lineage>
</organism>
<keyword evidence="2" id="KW-1185">Reference proteome</keyword>
<evidence type="ECO:0008006" key="3">
    <source>
        <dbReference type="Google" id="ProtNLM"/>
    </source>
</evidence>
<evidence type="ECO:0000313" key="2">
    <source>
        <dbReference type="Proteomes" id="UP001560019"/>
    </source>
</evidence>
<gene>
    <name evidence="1" type="ORF">Ga0609869_000486</name>
</gene>
<dbReference type="RefSeq" id="WP_125408120.1">
    <property type="nucleotide sequence ID" value="NZ_JBEHHI010000001.1"/>
</dbReference>
<comment type="caution">
    <text evidence="1">The sequence shown here is derived from an EMBL/GenBank/DDBJ whole genome shotgun (WGS) entry which is preliminary data.</text>
</comment>
<protein>
    <recommendedName>
        <fullName evidence="3">Roadblock/LAMTOR2 domain-containing protein</fullName>
    </recommendedName>
</protein>